<dbReference type="Proteomes" id="UP000282076">
    <property type="component" value="Unassembled WGS sequence"/>
</dbReference>
<dbReference type="InterPro" id="IPR015421">
    <property type="entry name" value="PyrdxlP-dep_Trfase_major"/>
</dbReference>
<dbReference type="OrthoDB" id="9808002at2"/>
<organism evidence="9 10">
    <name type="scientific">Cohnella endophytica</name>
    <dbReference type="NCBI Taxonomy" id="2419778"/>
    <lineage>
        <taxon>Bacteria</taxon>
        <taxon>Bacillati</taxon>
        <taxon>Bacillota</taxon>
        <taxon>Bacilli</taxon>
        <taxon>Bacillales</taxon>
        <taxon>Paenibacillaceae</taxon>
        <taxon>Cohnella</taxon>
    </lineage>
</organism>
<dbReference type="Pfam" id="PF00266">
    <property type="entry name" value="Aminotran_5"/>
    <property type="match status" value="1"/>
</dbReference>
<dbReference type="AlphaFoldDB" id="A0A494Y405"/>
<keyword evidence="6" id="KW-0411">Iron-sulfur</keyword>
<comment type="caution">
    <text evidence="9">The sequence shown here is derived from an EMBL/GenBank/DDBJ whole genome shotgun (WGS) entry which is preliminary data.</text>
</comment>
<protein>
    <submittedName>
        <fullName evidence="9">Cysteine desulfurase</fullName>
    </submittedName>
</protein>
<accession>A0A494Y405</accession>
<dbReference type="InterPro" id="IPR015424">
    <property type="entry name" value="PyrdxlP-dep_Trfase"/>
</dbReference>
<keyword evidence="3" id="KW-0479">Metal-binding</keyword>
<evidence type="ECO:0000256" key="5">
    <source>
        <dbReference type="ARBA" id="ARBA00023004"/>
    </source>
</evidence>
<dbReference type="InterPro" id="IPR000192">
    <property type="entry name" value="Aminotrans_V_dom"/>
</dbReference>
<evidence type="ECO:0000256" key="2">
    <source>
        <dbReference type="ARBA" id="ARBA00006490"/>
    </source>
</evidence>
<dbReference type="PANTHER" id="PTHR11601:SF50">
    <property type="entry name" value="CYSTEINE DESULFURASE ISCS 2-RELATED"/>
    <property type="match status" value="1"/>
</dbReference>
<dbReference type="GO" id="GO:0051536">
    <property type="term" value="F:iron-sulfur cluster binding"/>
    <property type="evidence" value="ECO:0007669"/>
    <property type="project" value="UniProtKB-KW"/>
</dbReference>
<dbReference type="PANTHER" id="PTHR11601">
    <property type="entry name" value="CYSTEINE DESULFURYLASE FAMILY MEMBER"/>
    <property type="match status" value="1"/>
</dbReference>
<gene>
    <name evidence="9" type="ORF">D7Z26_08500</name>
</gene>
<evidence type="ECO:0000259" key="8">
    <source>
        <dbReference type="Pfam" id="PF00266"/>
    </source>
</evidence>
<evidence type="ECO:0000313" key="9">
    <source>
        <dbReference type="EMBL" id="RKP55241.1"/>
    </source>
</evidence>
<dbReference type="InterPro" id="IPR016454">
    <property type="entry name" value="Cysteine_dSase"/>
</dbReference>
<dbReference type="FunFam" id="3.40.640.10:FF:000084">
    <property type="entry name" value="IscS-like cysteine desulfurase"/>
    <property type="match status" value="1"/>
</dbReference>
<dbReference type="Gene3D" id="3.40.640.10">
    <property type="entry name" value="Type I PLP-dependent aspartate aminotransferase-like (Major domain)"/>
    <property type="match status" value="1"/>
</dbReference>
<comment type="similarity">
    <text evidence="2">Belongs to the class-V pyridoxal-phosphate-dependent aminotransferase family. NifS/IscS subfamily.</text>
</comment>
<evidence type="ECO:0000313" key="10">
    <source>
        <dbReference type="Proteomes" id="UP000282076"/>
    </source>
</evidence>
<proteinExistence type="inferred from homology"/>
<dbReference type="SUPFAM" id="SSF53383">
    <property type="entry name" value="PLP-dependent transferases"/>
    <property type="match status" value="1"/>
</dbReference>
<comment type="cofactor">
    <cofactor evidence="1 7">
        <name>pyridoxal 5'-phosphate</name>
        <dbReference type="ChEBI" id="CHEBI:597326"/>
    </cofactor>
</comment>
<dbReference type="GO" id="GO:0046872">
    <property type="term" value="F:metal ion binding"/>
    <property type="evidence" value="ECO:0007669"/>
    <property type="project" value="UniProtKB-KW"/>
</dbReference>
<dbReference type="GO" id="GO:0031071">
    <property type="term" value="F:cysteine desulfurase activity"/>
    <property type="evidence" value="ECO:0007669"/>
    <property type="project" value="UniProtKB-ARBA"/>
</dbReference>
<dbReference type="Gene3D" id="3.90.1150.10">
    <property type="entry name" value="Aspartate Aminotransferase, domain 1"/>
    <property type="match status" value="1"/>
</dbReference>
<reference evidence="9 10" key="1">
    <citation type="submission" date="2018-10" db="EMBL/GenBank/DDBJ databases">
        <title>Cohnella sp. M2MS4P-1, whole genome shotgun sequence.</title>
        <authorList>
            <person name="Tuo L."/>
        </authorList>
    </citation>
    <scope>NUCLEOTIDE SEQUENCE [LARGE SCALE GENOMIC DNA]</scope>
    <source>
        <strain evidence="9 10">M2MS4P-1</strain>
    </source>
</reference>
<keyword evidence="4" id="KW-0663">Pyridoxal phosphate</keyword>
<dbReference type="InterPro" id="IPR020578">
    <property type="entry name" value="Aminotrans_V_PyrdxlP_BS"/>
</dbReference>
<dbReference type="Gene3D" id="1.10.260.50">
    <property type="match status" value="1"/>
</dbReference>
<evidence type="ECO:0000256" key="3">
    <source>
        <dbReference type="ARBA" id="ARBA00022723"/>
    </source>
</evidence>
<evidence type="ECO:0000256" key="4">
    <source>
        <dbReference type="ARBA" id="ARBA00022898"/>
    </source>
</evidence>
<sequence length="390" mass="42354">MKNYYYDHCASTPMWPTVVETMTELMKLHYANASALHRSGAEAMKLVDRARSSVAERMGAKPNEVIFTSGGTESNNLAIKGLINQAARTAKHMIVSAVEHASVTECAKQLEAAGVRLTILPVDRLGRVNPKDLVSAIDKDTVLVSVMHVNNETGTIQPIREIGQAIAAFPHVKFHVDGIQAIGRVPFDWANDGVHLYSGSAHKFGGPKGMGFLLVKEGIDLTPLLNGGSQESGVRSGTHNVPGIVAMSQALRLASESMDSRREKMYLLRRQLLSIVSEIPELVVNGANGEGEREITAPHVLNISYPGMRPEVIIHMLEKHSILVSSQSACSSKSLRPSKVLLAMGFDADRASGSIRISFGDEHTEEDVAVLGERLRTVVAKLKPLERNDK</sequence>
<dbReference type="RefSeq" id="WP_120975814.1">
    <property type="nucleotide sequence ID" value="NZ_RBZM01000004.1"/>
</dbReference>
<dbReference type="InterPro" id="IPR015422">
    <property type="entry name" value="PyrdxlP-dep_Trfase_small"/>
</dbReference>
<keyword evidence="10" id="KW-1185">Reference proteome</keyword>
<dbReference type="EMBL" id="RBZM01000004">
    <property type="protein sequence ID" value="RKP55241.1"/>
    <property type="molecule type" value="Genomic_DNA"/>
</dbReference>
<keyword evidence="5" id="KW-0408">Iron</keyword>
<feature type="domain" description="Aminotransferase class V" evidence="8">
    <location>
        <begin position="5"/>
        <end position="370"/>
    </location>
</feature>
<name>A0A494Y405_9BACL</name>
<evidence type="ECO:0000256" key="1">
    <source>
        <dbReference type="ARBA" id="ARBA00001933"/>
    </source>
</evidence>
<dbReference type="PROSITE" id="PS00595">
    <property type="entry name" value="AA_TRANSFER_CLASS_5"/>
    <property type="match status" value="1"/>
</dbReference>
<evidence type="ECO:0000256" key="7">
    <source>
        <dbReference type="RuleBase" id="RU004504"/>
    </source>
</evidence>
<dbReference type="PIRSF" id="PIRSF005572">
    <property type="entry name" value="NifS"/>
    <property type="match status" value="1"/>
</dbReference>
<evidence type="ECO:0000256" key="6">
    <source>
        <dbReference type="ARBA" id="ARBA00023014"/>
    </source>
</evidence>